<dbReference type="GO" id="GO:0004843">
    <property type="term" value="F:cysteine-type deubiquitinase activity"/>
    <property type="evidence" value="ECO:0007669"/>
    <property type="project" value="InterPro"/>
</dbReference>
<keyword evidence="3" id="KW-1185">Reference proteome</keyword>
<name>A0A9D4YAQ7_PEA</name>
<dbReference type="InterPro" id="IPR001394">
    <property type="entry name" value="Peptidase_C19_UCH"/>
</dbReference>
<organism evidence="2 3">
    <name type="scientific">Pisum sativum</name>
    <name type="common">Garden pea</name>
    <name type="synonym">Lathyrus oleraceus</name>
    <dbReference type="NCBI Taxonomy" id="3888"/>
    <lineage>
        <taxon>Eukaryota</taxon>
        <taxon>Viridiplantae</taxon>
        <taxon>Streptophyta</taxon>
        <taxon>Embryophyta</taxon>
        <taxon>Tracheophyta</taxon>
        <taxon>Spermatophyta</taxon>
        <taxon>Magnoliopsida</taxon>
        <taxon>eudicotyledons</taxon>
        <taxon>Gunneridae</taxon>
        <taxon>Pentapetalae</taxon>
        <taxon>rosids</taxon>
        <taxon>fabids</taxon>
        <taxon>Fabales</taxon>
        <taxon>Fabaceae</taxon>
        <taxon>Papilionoideae</taxon>
        <taxon>50 kb inversion clade</taxon>
        <taxon>NPAAA clade</taxon>
        <taxon>Hologalegina</taxon>
        <taxon>IRL clade</taxon>
        <taxon>Fabeae</taxon>
        <taxon>Lathyrus</taxon>
    </lineage>
</organism>
<dbReference type="PANTHER" id="PTHR21646:SF75">
    <property type="entry name" value="UBIQUITIN CARBOXYL-TERMINAL HYDROLASE"/>
    <property type="match status" value="1"/>
</dbReference>
<dbReference type="AlphaFoldDB" id="A0A9D4YAQ7"/>
<dbReference type="Gramene" id="Psat02G0047200-T1">
    <property type="protein sequence ID" value="KAI5433201.1"/>
    <property type="gene ID" value="KIW84_020472"/>
</dbReference>
<protein>
    <submittedName>
        <fullName evidence="2">Ubiquitin carboxyl-terminal hydrolase 8</fullName>
    </submittedName>
</protein>
<dbReference type="PANTHER" id="PTHR21646">
    <property type="entry name" value="UBIQUITIN CARBOXYL-TERMINAL HYDROLASE"/>
    <property type="match status" value="1"/>
</dbReference>
<dbReference type="InterPro" id="IPR050185">
    <property type="entry name" value="Ub_carboxyl-term_hydrolase"/>
</dbReference>
<evidence type="ECO:0000313" key="2">
    <source>
        <dbReference type="EMBL" id="KAI5433201.1"/>
    </source>
</evidence>
<dbReference type="InterPro" id="IPR028889">
    <property type="entry name" value="USP"/>
</dbReference>
<feature type="domain" description="USP" evidence="1">
    <location>
        <begin position="1"/>
        <end position="410"/>
    </location>
</feature>
<reference evidence="2 3" key="1">
    <citation type="journal article" date="2022" name="Nat. Genet.">
        <title>Improved pea reference genome and pan-genome highlight genomic features and evolutionary characteristics.</title>
        <authorList>
            <person name="Yang T."/>
            <person name="Liu R."/>
            <person name="Luo Y."/>
            <person name="Hu S."/>
            <person name="Wang D."/>
            <person name="Wang C."/>
            <person name="Pandey M.K."/>
            <person name="Ge S."/>
            <person name="Xu Q."/>
            <person name="Li N."/>
            <person name="Li G."/>
            <person name="Huang Y."/>
            <person name="Saxena R.K."/>
            <person name="Ji Y."/>
            <person name="Li M."/>
            <person name="Yan X."/>
            <person name="He Y."/>
            <person name="Liu Y."/>
            <person name="Wang X."/>
            <person name="Xiang C."/>
            <person name="Varshney R.K."/>
            <person name="Ding H."/>
            <person name="Gao S."/>
            <person name="Zong X."/>
        </authorList>
    </citation>
    <scope>NUCLEOTIDE SEQUENCE [LARGE SCALE GENOMIC DNA]</scope>
    <source>
        <strain evidence="2 3">cv. Zhongwan 6</strain>
    </source>
</reference>
<proteinExistence type="predicted"/>
<dbReference type="Pfam" id="PF00443">
    <property type="entry name" value="UCH"/>
    <property type="match status" value="1"/>
</dbReference>
<dbReference type="Gene3D" id="3.90.70.10">
    <property type="entry name" value="Cysteine proteinases"/>
    <property type="match status" value="1"/>
</dbReference>
<dbReference type="PROSITE" id="PS50235">
    <property type="entry name" value="USP_3"/>
    <property type="match status" value="1"/>
</dbReference>
<evidence type="ECO:0000313" key="3">
    <source>
        <dbReference type="Proteomes" id="UP001058974"/>
    </source>
</evidence>
<accession>A0A9D4YAQ7</accession>
<comment type="caution">
    <text evidence="2">The sequence shown here is derived from an EMBL/GenBank/DDBJ whole genome shotgun (WGS) entry which is preliminary data.</text>
</comment>
<dbReference type="InterPro" id="IPR038765">
    <property type="entry name" value="Papain-like_cys_pep_sf"/>
</dbReference>
<dbReference type="Proteomes" id="UP001058974">
    <property type="component" value="Chromosome 2"/>
</dbReference>
<dbReference type="SUPFAM" id="SSF54001">
    <property type="entry name" value="Cysteine proteinases"/>
    <property type="match status" value="1"/>
</dbReference>
<sequence length="410" mass="46633">MGNQFTGSKDKPKGSENVSDFYKKAWDIFNSAYSSGELALAFGDLLRMLWVPGASPVAPRLFKMKLANFAPQFSGYMQHDSQELLAFLLDGLHEDLNRVKRKPYHEVKDADGRPDEEVAEEYWRNHLARNHSIVVDLCQGQFRSTLICPFCKKVSITFDPFMYLSLPLPSTTIRTMTVTVVSSDGVALPSAITVTVPERGTIKDLIGALTASCSMREDETLLVAEIYRNRIFRVLEGPSDLLADIRDQDKLVAYRVQKYNKDSLLIVFIHERLVERHHAAISLFLPHLAQSLVLGAHTPRVFSDFTFLPTPIIKPNGLFGTWEGSEVNSMEKRAGDERIAPTLHEGHQQDNGWACGYYVMKNMFDIIDACIVERFNEIFTDTSSYEKESIDHIRQLWAQFFLQKVEEQEN</sequence>
<gene>
    <name evidence="2" type="ORF">KIW84_020472</name>
</gene>
<dbReference type="GO" id="GO:0016579">
    <property type="term" value="P:protein deubiquitination"/>
    <property type="evidence" value="ECO:0007669"/>
    <property type="project" value="InterPro"/>
</dbReference>
<keyword evidence="2" id="KW-0378">Hydrolase</keyword>
<dbReference type="EMBL" id="JAMSHJ010000002">
    <property type="protein sequence ID" value="KAI5433201.1"/>
    <property type="molecule type" value="Genomic_DNA"/>
</dbReference>
<evidence type="ECO:0000259" key="1">
    <source>
        <dbReference type="PROSITE" id="PS50235"/>
    </source>
</evidence>